<organism evidence="1 2">
    <name type="scientific">Flavonifractor plautii</name>
    <name type="common">Fusobacterium plautii</name>
    <dbReference type="NCBI Taxonomy" id="292800"/>
    <lineage>
        <taxon>Bacteria</taxon>
        <taxon>Bacillati</taxon>
        <taxon>Bacillota</taxon>
        <taxon>Clostridia</taxon>
        <taxon>Eubacteriales</taxon>
        <taxon>Oscillospiraceae</taxon>
        <taxon>Flavonifractor</taxon>
    </lineage>
</organism>
<sequence length="210" mass="23898">MWPSPTYPYQRDQQYIKFIGAENIPRQVCTYLMDMPLPNYNPPTENIYPRVRLMKYLFYDGISPLDEPCPTTEQKLSVLFDPEHPTAPVSPEKGYRIFPQAYVAQAQNIGDTSLRCYMGQTVAKGSYRAELSVIFELTTNVNYESASGYAISRTYAMECALIEALNGVNMNGVGTFYFDRTQHPSCGSWNIDDRGTNLGRRVILGLTWQD</sequence>
<name>A0AAW6CFH9_FLAPL</name>
<protein>
    <submittedName>
        <fullName evidence="1">Uncharacterized protein</fullName>
    </submittedName>
</protein>
<accession>A0AAW6CFH9</accession>
<dbReference type="Proteomes" id="UP001211173">
    <property type="component" value="Unassembled WGS sequence"/>
</dbReference>
<dbReference type="RefSeq" id="WP_039996545.1">
    <property type="nucleotide sequence ID" value="NZ_JBCOAN010000025.1"/>
</dbReference>
<proteinExistence type="predicted"/>
<reference evidence="1" key="1">
    <citation type="submission" date="2023-01" db="EMBL/GenBank/DDBJ databases">
        <title>Human gut microbiome strain richness.</title>
        <authorList>
            <person name="Chen-Liaw A."/>
        </authorList>
    </citation>
    <scope>NUCLEOTIDE SEQUENCE</scope>
    <source>
        <strain evidence="1">1001287st1_F4_1001285I_161205</strain>
    </source>
</reference>
<dbReference type="EMBL" id="JAQLWV010000013">
    <property type="protein sequence ID" value="MDB7933451.1"/>
    <property type="molecule type" value="Genomic_DNA"/>
</dbReference>
<comment type="caution">
    <text evidence="1">The sequence shown here is derived from an EMBL/GenBank/DDBJ whole genome shotgun (WGS) entry which is preliminary data.</text>
</comment>
<evidence type="ECO:0000313" key="2">
    <source>
        <dbReference type="Proteomes" id="UP001211173"/>
    </source>
</evidence>
<dbReference type="AlphaFoldDB" id="A0AAW6CFH9"/>
<gene>
    <name evidence="1" type="ORF">PNE06_10250</name>
</gene>
<evidence type="ECO:0000313" key="1">
    <source>
        <dbReference type="EMBL" id="MDB7933451.1"/>
    </source>
</evidence>